<dbReference type="AlphaFoldDB" id="A0ABD0KXB4"/>
<comment type="similarity">
    <text evidence="1">Belongs to the peptidase C2 family.</text>
</comment>
<comment type="caution">
    <text evidence="10">The sequence shown here is derived from an EMBL/GenBank/DDBJ whole genome shotgun (WGS) entry which is preliminary data.</text>
</comment>
<evidence type="ECO:0000256" key="6">
    <source>
        <dbReference type="PIRSR" id="PIRSR622684-1"/>
    </source>
</evidence>
<dbReference type="GO" id="GO:0008234">
    <property type="term" value="F:cysteine-type peptidase activity"/>
    <property type="evidence" value="ECO:0007669"/>
    <property type="project" value="UniProtKB-UniRule"/>
</dbReference>
<evidence type="ECO:0000256" key="4">
    <source>
        <dbReference type="ARBA" id="ARBA00022807"/>
    </source>
</evidence>
<proteinExistence type="inferred from homology"/>
<dbReference type="FunFam" id="3.90.70.10:FF:000001">
    <property type="entry name" value="Calpain-1 catalytic subunit"/>
    <property type="match status" value="1"/>
</dbReference>
<evidence type="ECO:0000259" key="9">
    <source>
        <dbReference type="PROSITE" id="PS50222"/>
    </source>
</evidence>
<dbReference type="SMART" id="SM00230">
    <property type="entry name" value="CysPc"/>
    <property type="match status" value="1"/>
</dbReference>
<reference evidence="10 11" key="1">
    <citation type="journal article" date="2023" name="Sci. Data">
        <title>Genome assembly of the Korean intertidal mud-creeper Batillaria attramentaria.</title>
        <authorList>
            <person name="Patra A.K."/>
            <person name="Ho P.T."/>
            <person name="Jun S."/>
            <person name="Lee S.J."/>
            <person name="Kim Y."/>
            <person name="Won Y.J."/>
        </authorList>
    </citation>
    <scope>NUCLEOTIDE SEQUENCE [LARGE SCALE GENOMIC DNA]</scope>
    <source>
        <strain evidence="10">Wonlab-2016</strain>
    </source>
</reference>
<dbReference type="PROSITE" id="PS50203">
    <property type="entry name" value="CALPAIN_CAT"/>
    <property type="match status" value="1"/>
</dbReference>
<dbReference type="PROSITE" id="PS50222">
    <property type="entry name" value="EF_HAND_2"/>
    <property type="match status" value="1"/>
</dbReference>
<feature type="active site" evidence="6 7">
    <location>
        <position position="273"/>
    </location>
</feature>
<dbReference type="InterPro" id="IPR018247">
    <property type="entry name" value="EF_Hand_1_Ca_BS"/>
</dbReference>
<feature type="active site" evidence="6 7">
    <location>
        <position position="86"/>
    </location>
</feature>
<dbReference type="Proteomes" id="UP001519460">
    <property type="component" value="Unassembled WGS sequence"/>
</dbReference>
<dbReference type="GO" id="GO:0006508">
    <property type="term" value="P:proteolysis"/>
    <property type="evidence" value="ECO:0007669"/>
    <property type="project" value="UniProtKB-KW"/>
</dbReference>
<dbReference type="FunFam" id="2.60.120.380:FF:000011">
    <property type="entry name" value="Calpain 12"/>
    <property type="match status" value="1"/>
</dbReference>
<feature type="active site" evidence="6 7">
    <location>
        <position position="249"/>
    </location>
</feature>
<organism evidence="10 11">
    <name type="scientific">Batillaria attramentaria</name>
    <dbReference type="NCBI Taxonomy" id="370345"/>
    <lineage>
        <taxon>Eukaryota</taxon>
        <taxon>Metazoa</taxon>
        <taxon>Spiralia</taxon>
        <taxon>Lophotrochozoa</taxon>
        <taxon>Mollusca</taxon>
        <taxon>Gastropoda</taxon>
        <taxon>Caenogastropoda</taxon>
        <taxon>Sorbeoconcha</taxon>
        <taxon>Cerithioidea</taxon>
        <taxon>Batillariidae</taxon>
        <taxon>Batillaria</taxon>
    </lineage>
</organism>
<dbReference type="InterPro" id="IPR022683">
    <property type="entry name" value="Calpain_III"/>
</dbReference>
<dbReference type="PANTHER" id="PTHR10183:SF433">
    <property type="entry name" value="CALPAIN-A-RELATED"/>
    <property type="match status" value="1"/>
</dbReference>
<dbReference type="SUPFAM" id="SSF49758">
    <property type="entry name" value="Calpain large subunit, middle domain (domain III)"/>
    <property type="match status" value="1"/>
</dbReference>
<sequence length="736" mass="85233">MTTTRGTNGPRQLDFRSLRTELLAAGAYYEDPYFRPVTESLYFNGRLPHYVGRVVWKRPKELYKNPQFMVKGARRHDLDQGLLGNCWFIAGAASLATGHRKLFERVVPLEQEFDHNYAGMFHFNFWWYGKWVEVIVDDKLPTDGQRLIYCRNKERPNEFWPALLEKAYAKLRGCYEALDGGKIQDAMVDLTGGISEVINIEDKNNILPNLYDLLMRSFSMKSMQGCSIFRPDGSTQTEIELPNGLYMGHAYSITGFQQLRTNVGLVSLLRLRNPWGRGEWRGRWSDNSPEMARLPDSIKDEMNIRNREEGEFWMSYEDFIQNFHEIQLCHLQVDAMVDELEDNDLKQNWNVTVYHDEWIRGVTAGGCGNNPKLYWKNPQFHVELKKPDTVNTNNGNCTLIVSLMEKEMNNQSKIAIGFDVYKLKHPDLRPLDDQRAPRNALLLAKRSGKYQYTREVTLRFELPPGHYVVIPSTFYPHEEAQFMLRLFTEKFAESHVMEEETETPSVLSPKDFVADLFNKYSGSDGKLDASELQKFIEVVSDEDINQRLVFSLEQCRSILPMMDVSFEMENSTHSSTLLSSPVESIYQPSMRPGILKDTLLSPLTRFQTNRSGRLNFPEAKKLWKEVKAYRGVFLQFDSDKNNTVDTFELANMFNRLGFPVSRPVLTSIVRRYGDRNNRIALQDFIVVVMRLIQLFNVYQAQEGKSNRTGVAEFTRNEVSSLNFSKKMLSLFFPPVI</sequence>
<name>A0ABD0KXB4_9CAEN</name>
<keyword evidence="2 7" id="KW-0645">Protease</keyword>
<evidence type="ECO:0000256" key="5">
    <source>
        <dbReference type="ARBA" id="ARBA00022837"/>
    </source>
</evidence>
<dbReference type="Pfam" id="PF00648">
    <property type="entry name" value="Peptidase_C2"/>
    <property type="match status" value="1"/>
</dbReference>
<dbReference type="PANTHER" id="PTHR10183">
    <property type="entry name" value="CALPAIN"/>
    <property type="match status" value="1"/>
</dbReference>
<dbReference type="CDD" id="cd00214">
    <property type="entry name" value="Calpain_III"/>
    <property type="match status" value="1"/>
</dbReference>
<dbReference type="InterPro" id="IPR022682">
    <property type="entry name" value="Calpain_domain_III"/>
</dbReference>
<keyword evidence="5" id="KW-0106">Calcium</keyword>
<dbReference type="PRINTS" id="PR00704">
    <property type="entry name" value="CALPAIN"/>
</dbReference>
<dbReference type="InterPro" id="IPR002048">
    <property type="entry name" value="EF_hand_dom"/>
</dbReference>
<gene>
    <name evidence="10" type="ORF">BaRGS_00016898</name>
</gene>
<evidence type="ECO:0000256" key="1">
    <source>
        <dbReference type="ARBA" id="ARBA00007623"/>
    </source>
</evidence>
<dbReference type="Gene3D" id="2.60.120.380">
    <property type="match status" value="1"/>
</dbReference>
<evidence type="ECO:0000256" key="7">
    <source>
        <dbReference type="PROSITE-ProRule" id="PRU00239"/>
    </source>
</evidence>
<feature type="domain" description="Calpain catalytic" evidence="8">
    <location>
        <begin position="28"/>
        <end position="332"/>
    </location>
</feature>
<dbReference type="InterPro" id="IPR011992">
    <property type="entry name" value="EF-hand-dom_pair"/>
</dbReference>
<dbReference type="CDD" id="cd00044">
    <property type="entry name" value="CysPc"/>
    <property type="match status" value="1"/>
</dbReference>
<dbReference type="InterPro" id="IPR000169">
    <property type="entry name" value="Pept_cys_AS"/>
</dbReference>
<dbReference type="Pfam" id="PF01067">
    <property type="entry name" value="Calpain_III"/>
    <property type="match status" value="1"/>
</dbReference>
<dbReference type="InterPro" id="IPR038765">
    <property type="entry name" value="Papain-like_cys_pep_sf"/>
</dbReference>
<dbReference type="SUPFAM" id="SSF47473">
    <property type="entry name" value="EF-hand"/>
    <property type="match status" value="1"/>
</dbReference>
<dbReference type="SMART" id="SM00720">
    <property type="entry name" value="calpain_III"/>
    <property type="match status" value="1"/>
</dbReference>
<dbReference type="EMBL" id="JACVVK020000109">
    <property type="protein sequence ID" value="KAK7491879.1"/>
    <property type="molecule type" value="Genomic_DNA"/>
</dbReference>
<feature type="domain" description="EF-hand" evidence="9">
    <location>
        <begin position="624"/>
        <end position="659"/>
    </location>
</feature>
<evidence type="ECO:0000256" key="3">
    <source>
        <dbReference type="ARBA" id="ARBA00022801"/>
    </source>
</evidence>
<dbReference type="InterPro" id="IPR033883">
    <property type="entry name" value="C2_III"/>
</dbReference>
<dbReference type="Gene3D" id="1.10.238.10">
    <property type="entry name" value="EF-hand"/>
    <property type="match status" value="1"/>
</dbReference>
<keyword evidence="11" id="KW-1185">Reference proteome</keyword>
<accession>A0ABD0KXB4</accession>
<dbReference type="PROSITE" id="PS00139">
    <property type="entry name" value="THIOL_PROTEASE_CYS"/>
    <property type="match status" value="1"/>
</dbReference>
<dbReference type="InterPro" id="IPR001300">
    <property type="entry name" value="Peptidase_C2_calpain_cat"/>
</dbReference>
<keyword evidence="3 7" id="KW-0378">Hydrolase</keyword>
<evidence type="ECO:0000256" key="2">
    <source>
        <dbReference type="ARBA" id="ARBA00022670"/>
    </source>
</evidence>
<dbReference type="PROSITE" id="PS00018">
    <property type="entry name" value="EF_HAND_1"/>
    <property type="match status" value="1"/>
</dbReference>
<evidence type="ECO:0000259" key="8">
    <source>
        <dbReference type="PROSITE" id="PS50203"/>
    </source>
</evidence>
<evidence type="ECO:0000313" key="11">
    <source>
        <dbReference type="Proteomes" id="UP001519460"/>
    </source>
</evidence>
<dbReference type="InterPro" id="IPR022684">
    <property type="entry name" value="Calpain_cysteine_protease"/>
</dbReference>
<evidence type="ECO:0000313" key="10">
    <source>
        <dbReference type="EMBL" id="KAK7491879.1"/>
    </source>
</evidence>
<dbReference type="InterPro" id="IPR036213">
    <property type="entry name" value="Calpain_III_sf"/>
</dbReference>
<dbReference type="Gene3D" id="3.90.70.10">
    <property type="entry name" value="Cysteine proteinases"/>
    <property type="match status" value="1"/>
</dbReference>
<protein>
    <submittedName>
        <fullName evidence="10">Uncharacterized protein</fullName>
    </submittedName>
</protein>
<keyword evidence="4 7" id="KW-0788">Thiol protease</keyword>
<dbReference type="SUPFAM" id="SSF54001">
    <property type="entry name" value="Cysteine proteinases"/>
    <property type="match status" value="1"/>
</dbReference>